<dbReference type="PROSITE" id="PS00211">
    <property type="entry name" value="ABC_TRANSPORTER_1"/>
    <property type="match status" value="1"/>
</dbReference>
<dbReference type="EMBL" id="JAXAVX010000001">
    <property type="protein sequence ID" value="MDX8150098.1"/>
    <property type="molecule type" value="Genomic_DNA"/>
</dbReference>
<evidence type="ECO:0000256" key="1">
    <source>
        <dbReference type="ARBA" id="ARBA00005417"/>
    </source>
</evidence>
<evidence type="ECO:0000313" key="9">
    <source>
        <dbReference type="Proteomes" id="UP001277761"/>
    </source>
</evidence>
<dbReference type="PROSITE" id="PS51371">
    <property type="entry name" value="CBS"/>
    <property type="match status" value="1"/>
</dbReference>
<name>A0ABU4VE72_9ACTN</name>
<comment type="caution">
    <text evidence="8">The sequence shown here is derived from an EMBL/GenBank/DDBJ whole genome shotgun (WGS) entry which is preliminary data.</text>
</comment>
<feature type="domain" description="CBS" evidence="7">
    <location>
        <begin position="331"/>
        <end position="389"/>
    </location>
</feature>
<organism evidence="8 9">
    <name type="scientific">Patulibacter brassicae</name>
    <dbReference type="NCBI Taxonomy" id="1705717"/>
    <lineage>
        <taxon>Bacteria</taxon>
        <taxon>Bacillati</taxon>
        <taxon>Actinomycetota</taxon>
        <taxon>Thermoleophilia</taxon>
        <taxon>Solirubrobacterales</taxon>
        <taxon>Patulibacteraceae</taxon>
        <taxon>Patulibacter</taxon>
    </lineage>
</organism>
<keyword evidence="5" id="KW-0129">CBS domain</keyword>
<evidence type="ECO:0000256" key="5">
    <source>
        <dbReference type="PROSITE-ProRule" id="PRU00703"/>
    </source>
</evidence>
<evidence type="ECO:0000256" key="2">
    <source>
        <dbReference type="ARBA" id="ARBA00022448"/>
    </source>
</evidence>
<dbReference type="SUPFAM" id="SSF52540">
    <property type="entry name" value="P-loop containing nucleoside triphosphate hydrolases"/>
    <property type="match status" value="1"/>
</dbReference>
<dbReference type="Gene3D" id="3.10.580.10">
    <property type="entry name" value="CBS-domain"/>
    <property type="match status" value="1"/>
</dbReference>
<evidence type="ECO:0000259" key="6">
    <source>
        <dbReference type="PROSITE" id="PS50893"/>
    </source>
</evidence>
<keyword evidence="9" id="KW-1185">Reference proteome</keyword>
<protein>
    <submittedName>
        <fullName evidence="8">ABC transporter ATP-binding protein</fullName>
    </submittedName>
</protein>
<dbReference type="InterPro" id="IPR017871">
    <property type="entry name" value="ABC_transporter-like_CS"/>
</dbReference>
<dbReference type="InterPro" id="IPR003593">
    <property type="entry name" value="AAA+_ATPase"/>
</dbReference>
<keyword evidence="4 8" id="KW-0067">ATP-binding</keyword>
<keyword evidence="3" id="KW-0547">Nucleotide-binding</keyword>
<sequence length="394" mass="42208">MTVPPAPAGDRPAAATTPAAELRFEEVVKRYPGADAATIEGLSLTVPAGEILVLVGPSGCGKTTAMRMVNRMIEPTSGRILIAGRPTAEREPAELRREIGYVIQQTGLFPHRTVADNIATVPRLLDWSRDRIAARTTELLDLVGLDATFAGRYPTQLSGGQRQRVGVARALAVDPPLMLMDEPFGAIDPITRDRLQNELLRLQRAQPRTIVFVTHDIDEAIKLGDRVAVMRPGGHLAQYATPAELLLAPADEFVERFVGADRALKRLALGRVRDLPLERPALVRHDDPSAWVRAQLGDAEVPYPLVVDPDGRPVAWLDEDDLAAERVDAAAGSPVAIVSRDDVLRDAFSTVLAHAVQYAAVVDDAGAVVGVLSSDAVARELAPAPAPAEPEPAA</sequence>
<dbReference type="SUPFAM" id="SSF54631">
    <property type="entry name" value="CBS-domain pair"/>
    <property type="match status" value="1"/>
</dbReference>
<comment type="similarity">
    <text evidence="1">Belongs to the ABC transporter superfamily.</text>
</comment>
<dbReference type="InterPro" id="IPR000644">
    <property type="entry name" value="CBS_dom"/>
</dbReference>
<evidence type="ECO:0000256" key="3">
    <source>
        <dbReference type="ARBA" id="ARBA00022741"/>
    </source>
</evidence>
<evidence type="ECO:0000259" key="7">
    <source>
        <dbReference type="PROSITE" id="PS51371"/>
    </source>
</evidence>
<dbReference type="SMART" id="SM00382">
    <property type="entry name" value="AAA"/>
    <property type="match status" value="1"/>
</dbReference>
<dbReference type="PANTHER" id="PTHR43117">
    <property type="entry name" value="OSMOPROTECTANT IMPORT ATP-BINDING PROTEIN OSMV"/>
    <property type="match status" value="1"/>
</dbReference>
<proteinExistence type="inferred from homology"/>
<dbReference type="InterPro" id="IPR027417">
    <property type="entry name" value="P-loop_NTPase"/>
</dbReference>
<accession>A0ABU4VE72</accession>
<reference evidence="8 9" key="1">
    <citation type="submission" date="2023-11" db="EMBL/GenBank/DDBJ databases">
        <authorList>
            <person name="Xu M."/>
            <person name="Jiang T."/>
        </authorList>
    </citation>
    <scope>NUCLEOTIDE SEQUENCE [LARGE SCALE GENOMIC DNA]</scope>
    <source>
        <strain evidence="8 9">SD</strain>
    </source>
</reference>
<dbReference type="GO" id="GO:0005524">
    <property type="term" value="F:ATP binding"/>
    <property type="evidence" value="ECO:0007669"/>
    <property type="project" value="UniProtKB-KW"/>
</dbReference>
<keyword evidence="2" id="KW-0813">Transport</keyword>
<evidence type="ECO:0000256" key="4">
    <source>
        <dbReference type="ARBA" id="ARBA00022840"/>
    </source>
</evidence>
<evidence type="ECO:0000313" key="8">
    <source>
        <dbReference type="EMBL" id="MDX8150098.1"/>
    </source>
</evidence>
<dbReference type="InterPro" id="IPR046342">
    <property type="entry name" value="CBS_dom_sf"/>
</dbReference>
<dbReference type="PANTHER" id="PTHR43117:SF4">
    <property type="entry name" value="OSMOPROTECTANT IMPORT ATP-BINDING PROTEIN OSMV"/>
    <property type="match status" value="1"/>
</dbReference>
<dbReference type="RefSeq" id="WP_319952251.1">
    <property type="nucleotide sequence ID" value="NZ_JAXAVX010000001.1"/>
</dbReference>
<dbReference type="Pfam" id="PF00571">
    <property type="entry name" value="CBS"/>
    <property type="match status" value="1"/>
</dbReference>
<dbReference type="Pfam" id="PF00005">
    <property type="entry name" value="ABC_tran"/>
    <property type="match status" value="1"/>
</dbReference>
<dbReference type="InterPro" id="IPR003439">
    <property type="entry name" value="ABC_transporter-like_ATP-bd"/>
</dbReference>
<dbReference type="Gene3D" id="3.40.50.300">
    <property type="entry name" value="P-loop containing nucleotide triphosphate hydrolases"/>
    <property type="match status" value="1"/>
</dbReference>
<dbReference type="PROSITE" id="PS50893">
    <property type="entry name" value="ABC_TRANSPORTER_2"/>
    <property type="match status" value="1"/>
</dbReference>
<gene>
    <name evidence="8" type="ORF">SK069_00705</name>
</gene>
<dbReference type="Proteomes" id="UP001277761">
    <property type="component" value="Unassembled WGS sequence"/>
</dbReference>
<feature type="domain" description="ABC transporter" evidence="6">
    <location>
        <begin position="22"/>
        <end position="258"/>
    </location>
</feature>